<dbReference type="Proteomes" id="UP000249057">
    <property type="component" value="Unassembled WGS sequence"/>
</dbReference>
<keyword evidence="2" id="KW-1185">Reference proteome</keyword>
<evidence type="ECO:0000313" key="2">
    <source>
        <dbReference type="Proteomes" id="UP000249057"/>
    </source>
</evidence>
<sequence>MIQVQCIRLRLLALALLGRLNPRHIVFLLIAGHLIHVPASGPLDHIVPRTLSREILPPPEHHGLRVRLALLDREPARIEVHASRGAAPSDIPEVIASGVQEDQIAVPVEG</sequence>
<dbReference type="EMBL" id="KZ825362">
    <property type="protein sequence ID" value="RAH43486.1"/>
    <property type="molecule type" value="Genomic_DNA"/>
</dbReference>
<name>A0ACD1G2V4_9EURO</name>
<evidence type="ECO:0000313" key="1">
    <source>
        <dbReference type="EMBL" id="RAH43486.1"/>
    </source>
</evidence>
<proteinExistence type="predicted"/>
<protein>
    <submittedName>
        <fullName evidence="1">Uncharacterized protein</fullName>
    </submittedName>
</protein>
<organism evidence="1 2">
    <name type="scientific">Aspergillus brunneoviolaceus CBS 621.78</name>
    <dbReference type="NCBI Taxonomy" id="1450534"/>
    <lineage>
        <taxon>Eukaryota</taxon>
        <taxon>Fungi</taxon>
        <taxon>Dikarya</taxon>
        <taxon>Ascomycota</taxon>
        <taxon>Pezizomycotina</taxon>
        <taxon>Eurotiomycetes</taxon>
        <taxon>Eurotiomycetidae</taxon>
        <taxon>Eurotiales</taxon>
        <taxon>Aspergillaceae</taxon>
        <taxon>Aspergillus</taxon>
        <taxon>Aspergillus subgen. Circumdati</taxon>
    </lineage>
</organism>
<gene>
    <name evidence="1" type="ORF">BO95DRAFT_433930</name>
</gene>
<accession>A0ACD1G2V4</accession>
<reference evidence="1" key="1">
    <citation type="submission" date="2018-02" db="EMBL/GenBank/DDBJ databases">
        <title>The genomes of Aspergillus section Nigri reveals drivers in fungal speciation.</title>
        <authorList>
            <consortium name="DOE Joint Genome Institute"/>
            <person name="Vesth T.C."/>
            <person name="Nybo J."/>
            <person name="Theobald S."/>
            <person name="Brandl J."/>
            <person name="Frisvad J.C."/>
            <person name="Nielsen K.F."/>
            <person name="Lyhne E.K."/>
            <person name="Kogle M.E."/>
            <person name="Kuo A."/>
            <person name="Riley R."/>
            <person name="Clum A."/>
            <person name="Nolan M."/>
            <person name="Lipzen A."/>
            <person name="Salamov A."/>
            <person name="Henrissat B."/>
            <person name="Wiebenga A."/>
            <person name="De vries R.P."/>
            <person name="Grigoriev I.V."/>
            <person name="Mortensen U.H."/>
            <person name="Andersen M.R."/>
            <person name="Baker S.E."/>
        </authorList>
    </citation>
    <scope>NUCLEOTIDE SEQUENCE</scope>
    <source>
        <strain evidence="1">CBS 621.78</strain>
    </source>
</reference>